<dbReference type="STRING" id="1344416.A0A139AZF0"/>
<dbReference type="Pfam" id="PF01522">
    <property type="entry name" value="Polysacc_deac_1"/>
    <property type="match status" value="1"/>
</dbReference>
<dbReference type="AlphaFoldDB" id="A0A139AZF0"/>
<dbReference type="InterPro" id="IPR050248">
    <property type="entry name" value="Polysacc_deacetylase_ArnD"/>
</dbReference>
<dbReference type="PANTHER" id="PTHR10587:SF137">
    <property type="entry name" value="4-DEOXY-4-FORMAMIDO-L-ARABINOSE-PHOSPHOUNDECAPRENOL DEFORMYLASE ARND-RELATED"/>
    <property type="match status" value="1"/>
</dbReference>
<dbReference type="InterPro" id="IPR002509">
    <property type="entry name" value="NODB_dom"/>
</dbReference>
<sequence>MILFLCSLVAIVCLVTAAAVYLVWWQPGWLVTSLATWNADVLWSFPEQDSADEKFIALSIDDVPTHVTPELLSVLEQNDARATLFVIGSHLERWTESQNVELGLQQSSPPYKSLLVHLRRQGHELGNHLWYDEPSIRLTTVRFRDELIRLDELLFSPGDGKQRWFRPGSGWFNKRMLDVAKSLGYRCVLGSVFPHDPLLRTPRLNAFHIVNRARDGAVIIVHDGRPWTIETLTIALPELRRKGFRFVSIGELYERRSRKKSE</sequence>
<proteinExistence type="predicted"/>
<dbReference type="OrthoDB" id="407355at2759"/>
<feature type="domain" description="NodB homology" evidence="1">
    <location>
        <begin position="54"/>
        <end position="247"/>
    </location>
</feature>
<dbReference type="SUPFAM" id="SSF88713">
    <property type="entry name" value="Glycoside hydrolase/deacetylase"/>
    <property type="match status" value="1"/>
</dbReference>
<name>A0A139AZF0_GONPJ</name>
<dbReference type="OMA" id="PNNYFRP"/>
<dbReference type="GO" id="GO:0005975">
    <property type="term" value="P:carbohydrate metabolic process"/>
    <property type="evidence" value="ECO:0007669"/>
    <property type="project" value="InterPro"/>
</dbReference>
<protein>
    <submittedName>
        <fullName evidence="2">Carbohydrate esterase family 4 protein</fullName>
    </submittedName>
</protein>
<keyword evidence="3" id="KW-1185">Reference proteome</keyword>
<reference evidence="2 3" key="1">
    <citation type="journal article" date="2015" name="Genome Biol. Evol.">
        <title>Phylogenomic analyses indicate that early fungi evolved digesting cell walls of algal ancestors of land plants.</title>
        <authorList>
            <person name="Chang Y."/>
            <person name="Wang S."/>
            <person name="Sekimoto S."/>
            <person name="Aerts A.L."/>
            <person name="Choi C."/>
            <person name="Clum A."/>
            <person name="LaButti K.M."/>
            <person name="Lindquist E.A."/>
            <person name="Yee Ngan C."/>
            <person name="Ohm R.A."/>
            <person name="Salamov A.A."/>
            <person name="Grigoriev I.V."/>
            <person name="Spatafora J.W."/>
            <person name="Berbee M.L."/>
        </authorList>
    </citation>
    <scope>NUCLEOTIDE SEQUENCE [LARGE SCALE GENOMIC DNA]</scope>
    <source>
        <strain evidence="2 3">JEL478</strain>
    </source>
</reference>
<dbReference type="PROSITE" id="PS51677">
    <property type="entry name" value="NODB"/>
    <property type="match status" value="1"/>
</dbReference>
<dbReference type="PANTHER" id="PTHR10587">
    <property type="entry name" value="GLYCOSYL TRANSFERASE-RELATED"/>
    <property type="match status" value="1"/>
</dbReference>
<evidence type="ECO:0000259" key="1">
    <source>
        <dbReference type="PROSITE" id="PS51677"/>
    </source>
</evidence>
<dbReference type="InterPro" id="IPR011330">
    <property type="entry name" value="Glyco_hydro/deAcase_b/a-brl"/>
</dbReference>
<gene>
    <name evidence="2" type="ORF">M427DRAFT_51224</name>
</gene>
<organism evidence="2 3">
    <name type="scientific">Gonapodya prolifera (strain JEL478)</name>
    <name type="common">Monoblepharis prolifera</name>
    <dbReference type="NCBI Taxonomy" id="1344416"/>
    <lineage>
        <taxon>Eukaryota</taxon>
        <taxon>Fungi</taxon>
        <taxon>Fungi incertae sedis</taxon>
        <taxon>Chytridiomycota</taxon>
        <taxon>Chytridiomycota incertae sedis</taxon>
        <taxon>Monoblepharidomycetes</taxon>
        <taxon>Monoblepharidales</taxon>
        <taxon>Gonapodyaceae</taxon>
        <taxon>Gonapodya</taxon>
    </lineage>
</organism>
<evidence type="ECO:0000313" key="2">
    <source>
        <dbReference type="EMBL" id="KXS21855.1"/>
    </source>
</evidence>
<dbReference type="EMBL" id="KQ965732">
    <property type="protein sequence ID" value="KXS21855.1"/>
    <property type="molecule type" value="Genomic_DNA"/>
</dbReference>
<dbReference type="Proteomes" id="UP000070544">
    <property type="component" value="Unassembled WGS sequence"/>
</dbReference>
<accession>A0A139AZF0</accession>
<dbReference type="GO" id="GO:0004099">
    <property type="term" value="F:chitin deacetylase activity"/>
    <property type="evidence" value="ECO:0007669"/>
    <property type="project" value="UniProtKB-ARBA"/>
</dbReference>
<dbReference type="Gene3D" id="3.20.20.370">
    <property type="entry name" value="Glycoside hydrolase/deacetylase"/>
    <property type="match status" value="1"/>
</dbReference>
<evidence type="ECO:0000313" key="3">
    <source>
        <dbReference type="Proteomes" id="UP000070544"/>
    </source>
</evidence>
<dbReference type="GO" id="GO:0009272">
    <property type="term" value="P:fungal-type cell wall biogenesis"/>
    <property type="evidence" value="ECO:0007669"/>
    <property type="project" value="UniProtKB-ARBA"/>
</dbReference>